<dbReference type="InterPro" id="IPR026286">
    <property type="entry name" value="MaiA/AMDase"/>
</dbReference>
<feature type="binding site" evidence="1">
    <location>
        <begin position="80"/>
        <end position="82"/>
    </location>
    <ligand>
        <name>substrate</name>
    </ligand>
</feature>
<name>A0ABU0MUV9_9PROT</name>
<organism evidence="2 3">
    <name type="scientific">Azospirillum picis</name>
    <dbReference type="NCBI Taxonomy" id="488438"/>
    <lineage>
        <taxon>Bacteria</taxon>
        <taxon>Pseudomonadati</taxon>
        <taxon>Pseudomonadota</taxon>
        <taxon>Alphaproteobacteria</taxon>
        <taxon>Rhodospirillales</taxon>
        <taxon>Azospirillaceae</taxon>
        <taxon>Azospirillum</taxon>
    </lineage>
</organism>
<dbReference type="Proteomes" id="UP001244552">
    <property type="component" value="Unassembled WGS sequence"/>
</dbReference>
<dbReference type="Gene3D" id="3.40.50.12500">
    <property type="match status" value="1"/>
</dbReference>
<accession>A0ABU0MUV9</accession>
<feature type="binding site" evidence="1">
    <location>
        <position position="137"/>
    </location>
    <ligand>
        <name>substrate</name>
    </ligand>
</feature>
<evidence type="ECO:0000313" key="2">
    <source>
        <dbReference type="EMBL" id="MDQ0537281.1"/>
    </source>
</evidence>
<dbReference type="GO" id="GO:0050076">
    <property type="term" value="F:maleate isomerase activity"/>
    <property type="evidence" value="ECO:0007669"/>
    <property type="project" value="UniProtKB-EC"/>
</dbReference>
<feature type="active site" description="Nucleophile" evidence="1">
    <location>
        <position position="80"/>
    </location>
</feature>
<feature type="binding site" evidence="1">
    <location>
        <begin position="199"/>
        <end position="200"/>
    </location>
    <ligand>
        <name>substrate</name>
    </ligand>
</feature>
<feature type="modified residue" description="S-(2-succinyl)cysteine" evidence="1">
    <location>
        <position position="80"/>
    </location>
</feature>
<dbReference type="EMBL" id="JAUSVU010000042">
    <property type="protein sequence ID" value="MDQ0537281.1"/>
    <property type="molecule type" value="Genomic_DNA"/>
</dbReference>
<dbReference type="PANTHER" id="PTHR40267:SF1">
    <property type="entry name" value="BLR3294 PROTEIN"/>
    <property type="match status" value="1"/>
</dbReference>
<dbReference type="InterPro" id="IPR053714">
    <property type="entry name" value="Iso_Racemase_Enz_sf"/>
</dbReference>
<protein>
    <recommendedName>
        <fullName evidence="1">Maleate isomerase</fullName>
        <ecNumber evidence="1">5.2.1.1</ecNumber>
    </recommendedName>
    <alternativeName>
        <fullName evidence="1">Maleate cis-trans isomerase</fullName>
    </alternativeName>
</protein>
<comment type="similarity">
    <text evidence="1">Belongs to the maleate isomerase family.</text>
</comment>
<feature type="binding site" evidence="1">
    <location>
        <position position="167"/>
    </location>
    <ligand>
        <name>substrate</name>
    </ligand>
</feature>
<keyword evidence="1 2" id="KW-0413">Isomerase</keyword>
<comment type="caution">
    <text evidence="2">The sequence shown here is derived from an EMBL/GenBank/DDBJ whole genome shotgun (WGS) entry which is preliminary data.</text>
</comment>
<dbReference type="Pfam" id="PF17645">
    <property type="entry name" value="Amdase"/>
    <property type="match status" value="1"/>
</dbReference>
<dbReference type="HAMAP" id="MF_00943">
    <property type="entry name" value="Maleate_isomerase"/>
    <property type="match status" value="1"/>
</dbReference>
<dbReference type="PANTHER" id="PTHR40267">
    <property type="entry name" value="BLR3294 PROTEIN"/>
    <property type="match status" value="1"/>
</dbReference>
<comment type="function">
    <text evidence="1">Catalyzes cis-trans isomerization of the C2-C3 double bond in maleate to yield fumarate.</text>
</comment>
<reference evidence="2 3" key="1">
    <citation type="submission" date="2023-07" db="EMBL/GenBank/DDBJ databases">
        <title>Genomic Encyclopedia of Type Strains, Phase IV (KMG-IV): sequencing the most valuable type-strain genomes for metagenomic binning, comparative biology and taxonomic classification.</title>
        <authorList>
            <person name="Goeker M."/>
        </authorList>
    </citation>
    <scope>NUCLEOTIDE SEQUENCE [LARGE SCALE GENOMIC DNA]</scope>
    <source>
        <strain evidence="2 3">DSM 19922</strain>
    </source>
</reference>
<dbReference type="InterPro" id="IPR028615">
    <property type="entry name" value="Maleate_isomerase"/>
</dbReference>
<comment type="subunit">
    <text evidence="1">Homodimer.</text>
</comment>
<feature type="binding site" evidence="1">
    <location>
        <position position="15"/>
    </location>
    <ligand>
        <name>substrate</name>
    </ligand>
</feature>
<gene>
    <name evidence="1" type="primary">maiA</name>
    <name evidence="2" type="ORF">QO018_006183</name>
</gene>
<evidence type="ECO:0000313" key="3">
    <source>
        <dbReference type="Proteomes" id="UP001244552"/>
    </source>
</evidence>
<sequence length="260" mass="27566">MRTSFRIGQIVPSSNITMETEIPAMLAARQLIRPERFTFHSSRMRMRHVTKEELAAMDAESDRCALELSDAGVDVLGYACLVAIMSMGLGYHRQSERRLAARAQENGAPAPVVTSAGALVDALGVIGAKRIALVAPYMKPLTRMVVEYIEAEGVEVVDWVALEIPNNLDVARHDPANLPGIVRGMRTADVDAVVLSACVQMPSLPAVAKVEALTGKPVVTAAVATTYAMLKALSLEPVVPGAGALLSGAYGGDRGMEDAA</sequence>
<keyword evidence="3" id="KW-1185">Reference proteome</keyword>
<feature type="active site" description="Proton donor" evidence="1">
    <location>
        <position position="198"/>
    </location>
</feature>
<evidence type="ECO:0000256" key="1">
    <source>
        <dbReference type="HAMAP-Rule" id="MF_00943"/>
    </source>
</evidence>
<proteinExistence type="inferred from homology"/>
<dbReference type="EC" id="5.2.1.1" evidence="1"/>
<comment type="miscellaneous">
    <text evidence="1">Reaction is initiated by nucleophilic attack of cysteine at the double bond, yielding a covalent succinylcysteine-like intermediate.</text>
</comment>
<dbReference type="PIRSF" id="PIRSF015736">
    <property type="entry name" value="MI"/>
    <property type="match status" value="1"/>
</dbReference>
<comment type="catalytic activity">
    <reaction evidence="1">
        <text>maleate = fumarate</text>
        <dbReference type="Rhea" id="RHEA:13169"/>
        <dbReference type="ChEBI" id="CHEBI:29806"/>
        <dbReference type="ChEBI" id="CHEBI:30780"/>
        <dbReference type="EC" id="5.2.1.1"/>
    </reaction>
</comment>